<proteinExistence type="predicted"/>
<protein>
    <submittedName>
        <fullName evidence="2">Uncharacterized protein</fullName>
    </submittedName>
</protein>
<feature type="region of interest" description="Disordered" evidence="1">
    <location>
        <begin position="1"/>
        <end position="37"/>
    </location>
</feature>
<comment type="caution">
    <text evidence="2">The sequence shown here is derived from an EMBL/GenBank/DDBJ whole genome shotgun (WGS) entry which is preliminary data.</text>
</comment>
<evidence type="ECO:0000313" key="2">
    <source>
        <dbReference type="EMBL" id="OPJ69343.1"/>
    </source>
</evidence>
<accession>A0A1V4JAP1</accession>
<sequence>MREPRGAPPLRRGRSLLDQKGGLFHSGQKGRQERAGTRSLQTAFGVVLTQSPLGCVHISQNHTTLLQEPHHAPENTDFSFLNRDFGFTILRLRPKVLLFSSSSN</sequence>
<gene>
    <name evidence="2" type="ORF">AV530_012420</name>
</gene>
<evidence type="ECO:0000313" key="3">
    <source>
        <dbReference type="Proteomes" id="UP000190648"/>
    </source>
</evidence>
<keyword evidence="3" id="KW-1185">Reference proteome</keyword>
<reference evidence="2 3" key="1">
    <citation type="submission" date="2016-02" db="EMBL/GenBank/DDBJ databases">
        <title>Band-tailed pigeon sequencing and assembly.</title>
        <authorList>
            <person name="Soares A.E."/>
            <person name="Novak B.J."/>
            <person name="Rice E.S."/>
            <person name="O'Connell B."/>
            <person name="Chang D."/>
            <person name="Weber S."/>
            <person name="Shapiro B."/>
        </authorList>
    </citation>
    <scope>NUCLEOTIDE SEQUENCE [LARGE SCALE GENOMIC DNA]</scope>
    <source>
        <strain evidence="2">BTP2013</strain>
        <tissue evidence="2">Blood</tissue>
    </source>
</reference>
<name>A0A1V4JAP1_PATFA</name>
<dbReference type="EMBL" id="LSYS01008075">
    <property type="protein sequence ID" value="OPJ69343.1"/>
    <property type="molecule type" value="Genomic_DNA"/>
</dbReference>
<organism evidence="2 3">
    <name type="scientific">Patagioenas fasciata monilis</name>
    <dbReference type="NCBI Taxonomy" id="372326"/>
    <lineage>
        <taxon>Eukaryota</taxon>
        <taxon>Metazoa</taxon>
        <taxon>Chordata</taxon>
        <taxon>Craniata</taxon>
        <taxon>Vertebrata</taxon>
        <taxon>Euteleostomi</taxon>
        <taxon>Archelosauria</taxon>
        <taxon>Archosauria</taxon>
        <taxon>Dinosauria</taxon>
        <taxon>Saurischia</taxon>
        <taxon>Theropoda</taxon>
        <taxon>Coelurosauria</taxon>
        <taxon>Aves</taxon>
        <taxon>Neognathae</taxon>
        <taxon>Neoaves</taxon>
        <taxon>Columbimorphae</taxon>
        <taxon>Columbiformes</taxon>
        <taxon>Columbidae</taxon>
        <taxon>Patagioenas</taxon>
    </lineage>
</organism>
<dbReference type="Proteomes" id="UP000190648">
    <property type="component" value="Unassembled WGS sequence"/>
</dbReference>
<evidence type="ECO:0000256" key="1">
    <source>
        <dbReference type="SAM" id="MobiDB-lite"/>
    </source>
</evidence>
<dbReference type="AlphaFoldDB" id="A0A1V4JAP1"/>